<sequence>MRTLIDLPDTQIRALAALCERVNQPRAAVIRDAVAEYLDRHAATTTGSAFGLWGSEAMDGLAYQEKVRAEW</sequence>
<dbReference type="Gene3D" id="1.10.1220.10">
    <property type="entry name" value="Met repressor-like"/>
    <property type="match status" value="1"/>
</dbReference>
<gene>
    <name evidence="2" type="ORF">CCS01_21130</name>
</gene>
<dbReference type="RefSeq" id="WP_104520805.1">
    <property type="nucleotide sequence ID" value="NZ_NHRY01000224.1"/>
</dbReference>
<comment type="caution">
    <text evidence="2">The sequence shown here is derived from an EMBL/GenBank/DDBJ whole genome shotgun (WGS) entry which is preliminary data.</text>
</comment>
<keyword evidence="3" id="KW-1185">Reference proteome</keyword>
<dbReference type="InterPro" id="IPR013321">
    <property type="entry name" value="Arc_rbn_hlx_hlx"/>
</dbReference>
<name>A0A2S6N4M1_RHOGL</name>
<dbReference type="Pfam" id="PF01402">
    <property type="entry name" value="RHH_1"/>
    <property type="match status" value="1"/>
</dbReference>
<evidence type="ECO:0000259" key="1">
    <source>
        <dbReference type="Pfam" id="PF01402"/>
    </source>
</evidence>
<organism evidence="2 3">
    <name type="scientific">Rhodopila globiformis</name>
    <name type="common">Rhodopseudomonas globiformis</name>
    <dbReference type="NCBI Taxonomy" id="1071"/>
    <lineage>
        <taxon>Bacteria</taxon>
        <taxon>Pseudomonadati</taxon>
        <taxon>Pseudomonadota</taxon>
        <taxon>Alphaproteobacteria</taxon>
        <taxon>Acetobacterales</taxon>
        <taxon>Acetobacteraceae</taxon>
        <taxon>Rhodopila</taxon>
    </lineage>
</organism>
<feature type="domain" description="Ribbon-helix-helix protein CopG" evidence="1">
    <location>
        <begin position="2"/>
        <end position="40"/>
    </location>
</feature>
<dbReference type="OrthoDB" id="9806368at2"/>
<protein>
    <submittedName>
        <fullName evidence="2">CopG family transcriptional regulator</fullName>
    </submittedName>
</protein>
<dbReference type="Proteomes" id="UP000239724">
    <property type="component" value="Unassembled WGS sequence"/>
</dbReference>
<evidence type="ECO:0000313" key="2">
    <source>
        <dbReference type="EMBL" id="PPQ29565.1"/>
    </source>
</evidence>
<dbReference type="AlphaFoldDB" id="A0A2S6N4M1"/>
<proteinExistence type="predicted"/>
<dbReference type="GO" id="GO:0006355">
    <property type="term" value="P:regulation of DNA-templated transcription"/>
    <property type="evidence" value="ECO:0007669"/>
    <property type="project" value="InterPro"/>
</dbReference>
<dbReference type="EMBL" id="NHRY01000224">
    <property type="protein sequence ID" value="PPQ29565.1"/>
    <property type="molecule type" value="Genomic_DNA"/>
</dbReference>
<accession>A0A2S6N4M1</accession>
<evidence type="ECO:0000313" key="3">
    <source>
        <dbReference type="Proteomes" id="UP000239724"/>
    </source>
</evidence>
<dbReference type="InterPro" id="IPR002145">
    <property type="entry name" value="CopG"/>
</dbReference>
<reference evidence="2 3" key="1">
    <citation type="journal article" date="2018" name="Arch. Microbiol.">
        <title>New insights into the metabolic potential of the phototrophic purple bacterium Rhodopila globiformis DSM 161(T) from its draft genome sequence and evidence for a vanadium-dependent nitrogenase.</title>
        <authorList>
            <person name="Imhoff J.F."/>
            <person name="Rahn T."/>
            <person name="Kunzel S."/>
            <person name="Neulinger S.C."/>
        </authorList>
    </citation>
    <scope>NUCLEOTIDE SEQUENCE [LARGE SCALE GENOMIC DNA]</scope>
    <source>
        <strain evidence="2 3">DSM 161</strain>
    </source>
</reference>